<feature type="compositionally biased region" description="Polar residues" evidence="1">
    <location>
        <begin position="528"/>
        <end position="539"/>
    </location>
</feature>
<evidence type="ECO:0000313" key="2">
    <source>
        <dbReference type="EMBL" id="KPM43464.1"/>
    </source>
</evidence>
<feature type="region of interest" description="Disordered" evidence="1">
    <location>
        <begin position="144"/>
        <end position="468"/>
    </location>
</feature>
<dbReference type="PANTHER" id="PTHR42084">
    <property type="entry name" value="YALI0E26631P"/>
    <property type="match status" value="1"/>
</dbReference>
<dbReference type="STRING" id="78410.A0A0P7BIP6"/>
<feature type="compositionally biased region" description="Polar residues" evidence="1">
    <location>
        <begin position="206"/>
        <end position="216"/>
    </location>
</feature>
<feature type="region of interest" description="Disordered" evidence="1">
    <location>
        <begin position="502"/>
        <end position="548"/>
    </location>
</feature>
<feature type="region of interest" description="Disordered" evidence="1">
    <location>
        <begin position="1"/>
        <end position="97"/>
    </location>
</feature>
<evidence type="ECO:0008006" key="4">
    <source>
        <dbReference type="Google" id="ProtNLM"/>
    </source>
</evidence>
<evidence type="ECO:0000313" key="3">
    <source>
        <dbReference type="Proteomes" id="UP000050424"/>
    </source>
</evidence>
<dbReference type="AlphaFoldDB" id="A0A0P7BIP6"/>
<reference evidence="2 3" key="1">
    <citation type="submission" date="2015-09" db="EMBL/GenBank/DDBJ databases">
        <title>Draft genome of a European isolate of the apple canker pathogen Neonectria ditissima.</title>
        <authorList>
            <person name="Gomez-Cortecero A."/>
            <person name="Harrison R.J."/>
            <person name="Armitage A.D."/>
        </authorList>
    </citation>
    <scope>NUCLEOTIDE SEQUENCE [LARGE SCALE GENOMIC DNA]</scope>
    <source>
        <strain evidence="2 3">R09/05</strain>
    </source>
</reference>
<sequence length="755" mass="80811">MSADLFAEFNDLSDNPPRPPPATQPPPARAAPQKDPFDFLNAAGHASTVTTRAAQPTQSWSTFQSQPVSTSSWGNVSVSVPPAAPSKPPVVAEDDDGWGDFEVAEPIAATSAPARPPAVAATAANTSSSIAWHSPVQPVATAASNSSSIAWHSPAQAAAPAPSISPSISWQSQPVPAPVSNISPSIAWHSPAQPPFPAPSISPSITYQSPAQSTAIAPSIAWQSPAQPADPAPSDSPSIAWQKPAPTPQVAATQEPPVRSRIVRASTLDLMSNSLVDTSGVPQEPTGPSWGQQPERHLSQEFERQPVNETKTQSRMKPKLKAGPVDPNVLFNAEDFELQVPEDDEDEEDDDDDDEFGDFETVSPVPAPPPESAPPRPAPMMASPPPPSMDLLSLDDPVPPPAQSTKTRPPPSQLLGTLAFGSTAVNYPQAPKSPSFQDRNPFPELAIKTPTGPAPKDEGLKSASPITAWPTMESAVEIKAEEYKDEDEGWGAWDDFLANDSKKTDVDTTKPPESWDWDAVDNVKPPKSTKSLHPSNPGISENAPPPTNVPPPSVILSVFPELLNAGDALFKPMSGQNASIKQRIISDPKAVDFLEAYILLATTAARVIAGRKQRWHRDKILAKSMSISAAGSKGMKLAGIDKTQSARDDREAADVAAVWRSQVGRLRSAVAAAKGTGKAPTLRVPEISETMHVQTAKMVPTATKACIVCGLRREERVSKVDYEVEDSFGEWWADHWGHKACKNFWIEHEQMLRQR</sequence>
<dbReference type="EMBL" id="LKCW01000032">
    <property type="protein sequence ID" value="KPM43464.1"/>
    <property type="molecule type" value="Genomic_DNA"/>
</dbReference>
<name>A0A0P7BIP6_9HYPO</name>
<dbReference type="PANTHER" id="PTHR42084:SF1">
    <property type="entry name" value="SERINE_THREONINE-PROTEIN KINASE PPK6"/>
    <property type="match status" value="1"/>
</dbReference>
<feature type="compositionally biased region" description="Pro residues" evidence="1">
    <location>
        <begin position="365"/>
        <end position="388"/>
    </location>
</feature>
<feature type="compositionally biased region" description="Polar residues" evidence="1">
    <location>
        <begin position="47"/>
        <end position="75"/>
    </location>
</feature>
<feature type="compositionally biased region" description="Basic and acidic residues" evidence="1">
    <location>
        <begin position="294"/>
        <end position="306"/>
    </location>
</feature>
<feature type="compositionally biased region" description="Acidic residues" evidence="1">
    <location>
        <begin position="334"/>
        <end position="358"/>
    </location>
</feature>
<keyword evidence="3" id="KW-1185">Reference proteome</keyword>
<feature type="compositionally biased region" description="Low complexity" evidence="1">
    <location>
        <begin position="148"/>
        <end position="174"/>
    </location>
</feature>
<dbReference type="OrthoDB" id="5420391at2759"/>
<protein>
    <recommendedName>
        <fullName evidence="4">Serine/threonine-protein kinase ppk6</fullName>
    </recommendedName>
</protein>
<proteinExistence type="predicted"/>
<organism evidence="2 3">
    <name type="scientific">Neonectria ditissima</name>
    <dbReference type="NCBI Taxonomy" id="78410"/>
    <lineage>
        <taxon>Eukaryota</taxon>
        <taxon>Fungi</taxon>
        <taxon>Dikarya</taxon>
        <taxon>Ascomycota</taxon>
        <taxon>Pezizomycotina</taxon>
        <taxon>Sordariomycetes</taxon>
        <taxon>Hypocreomycetidae</taxon>
        <taxon>Hypocreales</taxon>
        <taxon>Nectriaceae</taxon>
        <taxon>Neonectria</taxon>
    </lineage>
</organism>
<gene>
    <name evidence="2" type="ORF">AK830_g3049</name>
</gene>
<evidence type="ECO:0000256" key="1">
    <source>
        <dbReference type="SAM" id="MobiDB-lite"/>
    </source>
</evidence>
<feature type="compositionally biased region" description="Polar residues" evidence="1">
    <location>
        <begin position="269"/>
        <end position="281"/>
    </location>
</feature>
<feature type="compositionally biased region" description="Pro residues" evidence="1">
    <location>
        <begin position="397"/>
        <end position="412"/>
    </location>
</feature>
<feature type="compositionally biased region" description="Low complexity" evidence="1">
    <location>
        <begin position="221"/>
        <end position="241"/>
    </location>
</feature>
<dbReference type="Proteomes" id="UP000050424">
    <property type="component" value="Unassembled WGS sequence"/>
</dbReference>
<comment type="caution">
    <text evidence="2">The sequence shown here is derived from an EMBL/GenBank/DDBJ whole genome shotgun (WGS) entry which is preliminary data.</text>
</comment>
<accession>A0A0P7BIP6</accession>
<feature type="compositionally biased region" description="Pro residues" evidence="1">
    <location>
        <begin position="16"/>
        <end position="29"/>
    </location>
</feature>